<accession>A0ABN0C630</accession>
<evidence type="ECO:0000313" key="1">
    <source>
        <dbReference type="EMBL" id="EFS92644.1"/>
    </source>
</evidence>
<sequence length="86" mass="9073">MTQITRRSVLGAAVFTAVVPVVASHDRAVAADADIDLAGWTLLGVGDEFTDPAHSSAQWHRGCGIPTREAGFSKTRMCPSPMASFT</sequence>
<dbReference type="InterPro" id="IPR006311">
    <property type="entry name" value="TAT_signal"/>
</dbReference>
<dbReference type="Proteomes" id="UP000003179">
    <property type="component" value="Unassembled WGS sequence"/>
</dbReference>
<gene>
    <name evidence="1" type="ORF">HMPREF9607_01175</name>
</gene>
<organism evidence="1 2">
    <name type="scientific">Cutibacterium modestum HL044PA1</name>
    <dbReference type="NCBI Taxonomy" id="765109"/>
    <lineage>
        <taxon>Bacteria</taxon>
        <taxon>Bacillati</taxon>
        <taxon>Actinomycetota</taxon>
        <taxon>Actinomycetes</taxon>
        <taxon>Propionibacteriales</taxon>
        <taxon>Propionibacteriaceae</taxon>
        <taxon>Cutibacterium</taxon>
        <taxon>Cutibacterium modestum</taxon>
    </lineage>
</organism>
<comment type="caution">
    <text evidence="1">The sequence shown here is derived from an EMBL/GenBank/DDBJ whole genome shotgun (WGS) entry which is preliminary data.</text>
</comment>
<reference evidence="1" key="1">
    <citation type="submission" date="2010-08" db="EMBL/GenBank/DDBJ databases">
        <authorList>
            <person name="Weinstock G."/>
            <person name="Sodergren E."/>
            <person name="Clifton S."/>
            <person name="Fulton L."/>
            <person name="Fulton B."/>
            <person name="Courtney L."/>
            <person name="Fronick C."/>
            <person name="Harrison M."/>
            <person name="Strong C."/>
            <person name="Farmer C."/>
            <person name="Delahaunty K."/>
            <person name="Markovic C."/>
            <person name="Hall O."/>
            <person name="Minx P."/>
            <person name="Tomlinson C."/>
            <person name="Mitreva M."/>
            <person name="Hou S."/>
            <person name="Chen J."/>
            <person name="Wollam A."/>
            <person name="Pepin K.H."/>
            <person name="Johnson M."/>
            <person name="Bhonagiri V."/>
            <person name="Zhang X."/>
            <person name="Suruliraj S."/>
            <person name="Warren W."/>
            <person name="Chinwalla A."/>
            <person name="Mardis E.R."/>
            <person name="Wilson R.K."/>
        </authorList>
    </citation>
    <scope>NUCLEOTIDE SEQUENCE [LARGE SCALE GENOMIC DNA]</scope>
    <source>
        <strain evidence="1">HL044PA1</strain>
    </source>
</reference>
<protein>
    <submittedName>
        <fullName evidence="1">Tat pathway signal sequence domain protein</fullName>
    </submittedName>
</protein>
<name>A0ABN0C630_9ACTN</name>
<proteinExistence type="predicted"/>
<keyword evidence="2" id="KW-1185">Reference proteome</keyword>
<dbReference type="EMBL" id="ADZU01000019">
    <property type="protein sequence ID" value="EFS92644.1"/>
    <property type="molecule type" value="Genomic_DNA"/>
</dbReference>
<evidence type="ECO:0000313" key="2">
    <source>
        <dbReference type="Proteomes" id="UP000003179"/>
    </source>
</evidence>
<dbReference type="PROSITE" id="PS51318">
    <property type="entry name" value="TAT"/>
    <property type="match status" value="1"/>
</dbReference>